<keyword evidence="5" id="KW-0408">Iron</keyword>
<name>A0ABU2ZU64_9ALTE</name>
<accession>A0ABU2ZU64</accession>
<evidence type="ECO:0000259" key="7">
    <source>
        <dbReference type="Pfam" id="PF04261"/>
    </source>
</evidence>
<dbReference type="PANTHER" id="PTHR30521">
    <property type="entry name" value="DEFERROCHELATASE/PEROXIDASE"/>
    <property type="match status" value="1"/>
</dbReference>
<feature type="domain" description="Dyp-type peroxidase C-terminal" evidence="8">
    <location>
        <begin position="139"/>
        <end position="296"/>
    </location>
</feature>
<sequence>MNQAQKGICAEPNLHALYLLFNVVDDDVASMRVKLTTLLDIFDHFDDEHYEAMISGIIGVGNAFWDELYPHKRPKYLSTFPDMQCEDRCAPVLPCDLFIQIRADRLDICQAIGIEVMQALKLHTELIEQVQAFRYLDGRDWTGFVISDDSPRGSKKFAISLVDENDADFSAGSYVHIQRYRHDMSKWQKLSEKNQQQVMGKTKEHNLDVVNTGLDSHSFRTKLVGPLGEYPTLLNQSMPYGDMSTQGLYFVSCSAHPNAFKHYLHSRIYGDENGHYDKLLDYSNAETGAVFFAPSISFIRKNAILESNTEPDLEKTPQDFGNAE</sequence>
<evidence type="ECO:0000256" key="2">
    <source>
        <dbReference type="ARBA" id="ARBA00022559"/>
    </source>
</evidence>
<evidence type="ECO:0000256" key="5">
    <source>
        <dbReference type="ARBA" id="ARBA00023004"/>
    </source>
</evidence>
<keyword evidence="4" id="KW-0560">Oxidoreductase</keyword>
<gene>
    <name evidence="9" type="ORF">RM552_12060</name>
</gene>
<proteinExistence type="inferred from homology"/>
<dbReference type="InterPro" id="IPR006314">
    <property type="entry name" value="Dyp_peroxidase"/>
</dbReference>
<evidence type="ECO:0000256" key="6">
    <source>
        <dbReference type="ARBA" id="ARBA00025737"/>
    </source>
</evidence>
<dbReference type="NCBIfam" id="TIGR01413">
    <property type="entry name" value="Dyp_perox_fam"/>
    <property type="match status" value="1"/>
</dbReference>
<feature type="domain" description="Dyp-type peroxidase N-terminal" evidence="7">
    <location>
        <begin position="47"/>
        <end position="127"/>
    </location>
</feature>
<dbReference type="RefSeq" id="WP_311369104.1">
    <property type="nucleotide sequence ID" value="NZ_JAVRHX010000003.1"/>
</dbReference>
<dbReference type="Pfam" id="PF04261">
    <property type="entry name" value="Dyp_perox_N"/>
    <property type="match status" value="1"/>
</dbReference>
<evidence type="ECO:0000256" key="3">
    <source>
        <dbReference type="ARBA" id="ARBA00022723"/>
    </source>
</evidence>
<dbReference type="InterPro" id="IPR048327">
    <property type="entry name" value="Dyp_perox_N"/>
</dbReference>
<dbReference type="Proteomes" id="UP001253545">
    <property type="component" value="Unassembled WGS sequence"/>
</dbReference>
<organism evidence="9 10">
    <name type="scientific">Glaciecola petra</name>
    <dbReference type="NCBI Taxonomy" id="3075602"/>
    <lineage>
        <taxon>Bacteria</taxon>
        <taxon>Pseudomonadati</taxon>
        <taxon>Pseudomonadota</taxon>
        <taxon>Gammaproteobacteria</taxon>
        <taxon>Alteromonadales</taxon>
        <taxon>Alteromonadaceae</taxon>
        <taxon>Glaciecola</taxon>
    </lineage>
</organism>
<dbReference type="PROSITE" id="PS51404">
    <property type="entry name" value="DYP_PEROXIDASE"/>
    <property type="match status" value="1"/>
</dbReference>
<keyword evidence="2 9" id="KW-0575">Peroxidase</keyword>
<dbReference type="GO" id="GO:0004601">
    <property type="term" value="F:peroxidase activity"/>
    <property type="evidence" value="ECO:0007669"/>
    <property type="project" value="UniProtKB-KW"/>
</dbReference>
<dbReference type="EMBL" id="JAVRHX010000003">
    <property type="protein sequence ID" value="MDT0595583.1"/>
    <property type="molecule type" value="Genomic_DNA"/>
</dbReference>
<evidence type="ECO:0000313" key="9">
    <source>
        <dbReference type="EMBL" id="MDT0595583.1"/>
    </source>
</evidence>
<dbReference type="SUPFAM" id="SSF54909">
    <property type="entry name" value="Dimeric alpha+beta barrel"/>
    <property type="match status" value="1"/>
</dbReference>
<protein>
    <submittedName>
        <fullName evidence="9">Dyp-type peroxidase</fullName>
    </submittedName>
</protein>
<evidence type="ECO:0000259" key="8">
    <source>
        <dbReference type="Pfam" id="PF20628"/>
    </source>
</evidence>
<keyword evidence="3" id="KW-0479">Metal-binding</keyword>
<dbReference type="Pfam" id="PF20628">
    <property type="entry name" value="Dyp_perox_C"/>
    <property type="match status" value="1"/>
</dbReference>
<comment type="caution">
    <text evidence="9">The sequence shown here is derived from an EMBL/GenBank/DDBJ whole genome shotgun (WGS) entry which is preliminary data.</text>
</comment>
<evidence type="ECO:0000313" key="10">
    <source>
        <dbReference type="Proteomes" id="UP001253545"/>
    </source>
</evidence>
<evidence type="ECO:0000256" key="1">
    <source>
        <dbReference type="ARBA" id="ARBA00001970"/>
    </source>
</evidence>
<comment type="cofactor">
    <cofactor evidence="1">
        <name>heme b</name>
        <dbReference type="ChEBI" id="CHEBI:60344"/>
    </cofactor>
</comment>
<evidence type="ECO:0000256" key="4">
    <source>
        <dbReference type="ARBA" id="ARBA00023002"/>
    </source>
</evidence>
<dbReference type="InterPro" id="IPR048328">
    <property type="entry name" value="Dyp_perox_C"/>
</dbReference>
<keyword evidence="10" id="KW-1185">Reference proteome</keyword>
<reference evidence="9 10" key="1">
    <citation type="submission" date="2023-09" db="EMBL/GenBank/DDBJ databases">
        <authorList>
            <person name="Rey-Velasco X."/>
        </authorList>
    </citation>
    <scope>NUCLEOTIDE SEQUENCE [LARGE SCALE GENOMIC DNA]</scope>
    <source>
        <strain evidence="9 10">P117</strain>
    </source>
</reference>
<dbReference type="InterPro" id="IPR011008">
    <property type="entry name" value="Dimeric_a/b-barrel"/>
</dbReference>
<dbReference type="PANTHER" id="PTHR30521:SF0">
    <property type="entry name" value="DYP-TYPE PEROXIDASE FAMILY PROTEIN"/>
    <property type="match status" value="1"/>
</dbReference>
<comment type="similarity">
    <text evidence="6">Belongs to the DyP-type peroxidase family.</text>
</comment>